<dbReference type="CDD" id="cd00592">
    <property type="entry name" value="HTH_MerR-like"/>
    <property type="match status" value="1"/>
</dbReference>
<evidence type="ECO:0000256" key="4">
    <source>
        <dbReference type="ARBA" id="ARBA00023163"/>
    </source>
</evidence>
<dbReference type="EMBL" id="CP002116">
    <property type="protein sequence ID" value="ADK79984.1"/>
    <property type="molecule type" value="Genomic_DNA"/>
</dbReference>
<evidence type="ECO:0000259" key="6">
    <source>
        <dbReference type="PROSITE" id="PS50937"/>
    </source>
</evidence>
<keyword evidence="1" id="KW-0678">Repressor</keyword>
<evidence type="ECO:0000256" key="1">
    <source>
        <dbReference type="ARBA" id="ARBA00022491"/>
    </source>
</evidence>
<dbReference type="GO" id="GO:0003700">
    <property type="term" value="F:DNA-binding transcription factor activity"/>
    <property type="evidence" value="ECO:0007669"/>
    <property type="project" value="InterPro"/>
</dbReference>
<name>E1RCA4_SEDSS</name>
<dbReference type="SMART" id="SM00422">
    <property type="entry name" value="HTH_MERR"/>
    <property type="match status" value="1"/>
</dbReference>
<feature type="coiled-coil region" evidence="5">
    <location>
        <begin position="90"/>
        <end position="117"/>
    </location>
</feature>
<evidence type="ECO:0000256" key="5">
    <source>
        <dbReference type="SAM" id="Coils"/>
    </source>
</evidence>
<dbReference type="Gene3D" id="1.10.1660.10">
    <property type="match status" value="1"/>
</dbReference>
<dbReference type="InterPro" id="IPR047057">
    <property type="entry name" value="MerR_fam"/>
</dbReference>
<dbReference type="InterPro" id="IPR000551">
    <property type="entry name" value="MerR-type_HTH_dom"/>
</dbReference>
<dbReference type="Pfam" id="PF13411">
    <property type="entry name" value="MerR_1"/>
    <property type="match status" value="1"/>
</dbReference>
<dbReference type="PANTHER" id="PTHR30204">
    <property type="entry name" value="REDOX-CYCLING DRUG-SENSING TRANSCRIPTIONAL ACTIVATOR SOXR"/>
    <property type="match status" value="1"/>
</dbReference>
<dbReference type="RefSeq" id="WP_013253448.1">
    <property type="nucleotide sequence ID" value="NC_014364.1"/>
</dbReference>
<keyword evidence="2" id="KW-0805">Transcription regulation</keyword>
<sequence length="271" mass="30848">MADKLHIGDISNLIGTPASTLRFYETHEIVKPIKDSENNYRVYTPEESCRLLIARLLRSFELPLETVTPMVSHNDSAANLDLLAGQSNDLQKEIGRLSMLKKEIDSYRSELLRARRLLEGVEIGMRPGLYRVANIVGGELAIRQDVTRVVRRWMRYLPQIHYSLLLKTVETAPGEGAKGDWGFSITQELGESLGEKSNPPVMFFPPCECLFTALMKSSAEKVMEWELEVLRRRVSSNHVFASGPILGRFLSLDYQSEEPRYLYLFSVPIKK</sequence>
<dbReference type="PROSITE" id="PS50937">
    <property type="entry name" value="HTH_MERR_2"/>
    <property type="match status" value="1"/>
</dbReference>
<proteinExistence type="predicted"/>
<evidence type="ECO:0000313" key="8">
    <source>
        <dbReference type="Proteomes" id="UP000002318"/>
    </source>
</evidence>
<dbReference type="HOGENOM" id="CLU_065103_3_0_12"/>
<keyword evidence="4" id="KW-0804">Transcription</keyword>
<dbReference type="AlphaFoldDB" id="E1RCA4"/>
<keyword evidence="3" id="KW-0238">DNA-binding</keyword>
<organism evidence="7 8">
    <name type="scientific">Sediminispirochaeta smaragdinae (strain DSM 11293 / JCM 15392 / SEBR 4228)</name>
    <name type="common">Spirochaeta smaragdinae</name>
    <dbReference type="NCBI Taxonomy" id="573413"/>
    <lineage>
        <taxon>Bacteria</taxon>
        <taxon>Pseudomonadati</taxon>
        <taxon>Spirochaetota</taxon>
        <taxon>Spirochaetia</taxon>
        <taxon>Spirochaetales</taxon>
        <taxon>Spirochaetaceae</taxon>
        <taxon>Sediminispirochaeta</taxon>
    </lineage>
</organism>
<dbReference type="SUPFAM" id="SSF46955">
    <property type="entry name" value="Putative DNA-binding domain"/>
    <property type="match status" value="1"/>
</dbReference>
<feature type="domain" description="HTH merR-type" evidence="6">
    <location>
        <begin position="4"/>
        <end position="73"/>
    </location>
</feature>
<evidence type="ECO:0000313" key="7">
    <source>
        <dbReference type="EMBL" id="ADK79984.1"/>
    </source>
</evidence>
<dbReference type="Proteomes" id="UP000002318">
    <property type="component" value="Chromosome"/>
</dbReference>
<dbReference type="PANTHER" id="PTHR30204:SF69">
    <property type="entry name" value="MERR-FAMILY TRANSCRIPTIONAL REGULATOR"/>
    <property type="match status" value="1"/>
</dbReference>
<keyword evidence="5" id="KW-0175">Coiled coil</keyword>
<dbReference type="eggNOG" id="COG0789">
    <property type="taxonomic scope" value="Bacteria"/>
</dbReference>
<evidence type="ECO:0000256" key="2">
    <source>
        <dbReference type="ARBA" id="ARBA00023015"/>
    </source>
</evidence>
<dbReference type="OrthoDB" id="9810140at2"/>
<evidence type="ECO:0000256" key="3">
    <source>
        <dbReference type="ARBA" id="ARBA00023125"/>
    </source>
</evidence>
<dbReference type="KEGG" id="ssm:Spirs_0849"/>
<reference evidence="7 8" key="1">
    <citation type="journal article" date="2010" name="Stand. Genomic Sci.">
        <title>Complete genome sequence of Spirochaeta smaragdinae type strain (SEBR 4228).</title>
        <authorList>
            <person name="Mavromatis K."/>
            <person name="Yasawong M."/>
            <person name="Chertkov O."/>
            <person name="Lapidus A."/>
            <person name="Lucas S."/>
            <person name="Nolan M."/>
            <person name="Del Rio T.G."/>
            <person name="Tice H."/>
            <person name="Cheng J.F."/>
            <person name="Pitluck S."/>
            <person name="Liolios K."/>
            <person name="Ivanova N."/>
            <person name="Tapia R."/>
            <person name="Han C."/>
            <person name="Bruce D."/>
            <person name="Goodwin L."/>
            <person name="Pati A."/>
            <person name="Chen A."/>
            <person name="Palaniappan K."/>
            <person name="Land M."/>
            <person name="Hauser L."/>
            <person name="Chang Y.J."/>
            <person name="Jeffries C.D."/>
            <person name="Detter J.C."/>
            <person name="Rohde M."/>
            <person name="Brambilla E."/>
            <person name="Spring S."/>
            <person name="Goker M."/>
            <person name="Sikorski J."/>
            <person name="Woyke T."/>
            <person name="Bristow J."/>
            <person name="Eisen J.A."/>
            <person name="Markowitz V."/>
            <person name="Hugenholtz P."/>
            <person name="Klenk H.P."/>
            <person name="Kyrpides N.C."/>
        </authorList>
    </citation>
    <scope>NUCLEOTIDE SEQUENCE [LARGE SCALE GENOMIC DNA]</scope>
    <source>
        <strain evidence="8">DSM 11293 / JCM 15392 / SEBR 4228</strain>
    </source>
</reference>
<protein>
    <submittedName>
        <fullName evidence="7">Transcriptional regulator, MerR family</fullName>
    </submittedName>
</protein>
<dbReference type="InterPro" id="IPR009061">
    <property type="entry name" value="DNA-bd_dom_put_sf"/>
</dbReference>
<accession>E1RCA4</accession>
<keyword evidence="8" id="KW-1185">Reference proteome</keyword>
<dbReference type="GO" id="GO:0003677">
    <property type="term" value="F:DNA binding"/>
    <property type="evidence" value="ECO:0007669"/>
    <property type="project" value="UniProtKB-KW"/>
</dbReference>
<dbReference type="STRING" id="573413.Spirs_0849"/>
<gene>
    <name evidence="7" type="ordered locus">Spirs_0849</name>
</gene>